<evidence type="ECO:0000256" key="1">
    <source>
        <dbReference type="ARBA" id="ARBA00006611"/>
    </source>
</evidence>
<protein>
    <submittedName>
        <fullName evidence="3">Fimbriae subunit secretion ATPase</fullName>
    </submittedName>
</protein>
<dbReference type="AlphaFoldDB" id="A0A2L2BNZ1"/>
<dbReference type="Proteomes" id="UP000243077">
    <property type="component" value="Chromosome"/>
</dbReference>
<evidence type="ECO:0000313" key="3">
    <source>
        <dbReference type="EMBL" id="AVG23386.1"/>
    </source>
</evidence>
<dbReference type="KEGG" id="psai:C3B54_11390"/>
<dbReference type="InterPro" id="IPR001482">
    <property type="entry name" value="T2SS/T4SS_dom"/>
</dbReference>
<dbReference type="PANTHER" id="PTHR30486">
    <property type="entry name" value="TWITCHING MOTILITY PROTEIN PILT"/>
    <property type="match status" value="1"/>
</dbReference>
<dbReference type="Gene3D" id="3.40.50.300">
    <property type="entry name" value="P-loop containing nucleotide triphosphate hydrolases"/>
    <property type="match status" value="1"/>
</dbReference>
<dbReference type="GO" id="GO:0016887">
    <property type="term" value="F:ATP hydrolysis activity"/>
    <property type="evidence" value="ECO:0007669"/>
    <property type="project" value="InterPro"/>
</dbReference>
<evidence type="ECO:0000313" key="4">
    <source>
        <dbReference type="Proteomes" id="UP000243077"/>
    </source>
</evidence>
<comment type="similarity">
    <text evidence="1">Belongs to the GSP E family.</text>
</comment>
<evidence type="ECO:0000259" key="2">
    <source>
        <dbReference type="Pfam" id="PF00437"/>
    </source>
</evidence>
<dbReference type="PANTHER" id="PTHR30486:SF6">
    <property type="entry name" value="TYPE IV PILUS RETRACTATION ATPASE PILT"/>
    <property type="match status" value="1"/>
</dbReference>
<dbReference type="EMBL" id="CP026923">
    <property type="protein sequence ID" value="AVG23386.1"/>
    <property type="molecule type" value="Genomic_DNA"/>
</dbReference>
<organism evidence="3 4">
    <name type="scientific">Pontimonas salivibrio</name>
    <dbReference type="NCBI Taxonomy" id="1159327"/>
    <lineage>
        <taxon>Bacteria</taxon>
        <taxon>Bacillati</taxon>
        <taxon>Actinomycetota</taxon>
        <taxon>Actinomycetes</taxon>
        <taxon>Micrococcales</taxon>
        <taxon>Microbacteriaceae</taxon>
        <taxon>Pontimonas</taxon>
    </lineage>
</organism>
<gene>
    <name evidence="3" type="ORF">C3B54_11390</name>
</gene>
<dbReference type="CDD" id="cd01130">
    <property type="entry name" value="VirB11-like_ATPase"/>
    <property type="match status" value="1"/>
</dbReference>
<dbReference type="Pfam" id="PF00437">
    <property type="entry name" value="T2SSE"/>
    <property type="match status" value="1"/>
</dbReference>
<keyword evidence="4" id="KW-1185">Reference proteome</keyword>
<dbReference type="Gene3D" id="3.30.450.370">
    <property type="match status" value="1"/>
</dbReference>
<dbReference type="SUPFAM" id="SSF52540">
    <property type="entry name" value="P-loop containing nucleoside triphosphate hydrolases"/>
    <property type="match status" value="1"/>
</dbReference>
<dbReference type="RefSeq" id="WP_245867969.1">
    <property type="nucleotide sequence ID" value="NZ_CP026923.1"/>
</dbReference>
<reference evidence="3 4" key="1">
    <citation type="submission" date="2018-02" db="EMBL/GenBank/DDBJ databases">
        <title>Complete genome of the streamlined marine actinobacterium Pontimonas salivibrio CL-TW6 adapted to coastal planktonic lifestype.</title>
        <authorList>
            <person name="Cho B.C."/>
            <person name="Hardies S.C."/>
            <person name="Jang G.I."/>
            <person name="Hwang C.Y."/>
        </authorList>
    </citation>
    <scope>NUCLEOTIDE SEQUENCE [LARGE SCALE GENOMIC DNA]</scope>
    <source>
        <strain evidence="3 4">CL-TW6</strain>
    </source>
</reference>
<proteinExistence type="inferred from homology"/>
<name>A0A2L2BNZ1_9MICO</name>
<dbReference type="InterPro" id="IPR027417">
    <property type="entry name" value="P-loop_NTPase"/>
</dbReference>
<dbReference type="InterPro" id="IPR050921">
    <property type="entry name" value="T4SS_GSP_E_ATPase"/>
</dbReference>
<accession>A0A2L2BNZ1</accession>
<feature type="domain" description="Bacterial type II secretion system protein E" evidence="2">
    <location>
        <begin position="34"/>
        <end position="277"/>
    </location>
</feature>
<sequence length="324" mass="34125">MPTPTRWSFPAPEQALLDDSVIRALGPLGVLGSDPSVTDVFVVGDGRVFADRGDGALMVTDLRLSADASVDLARALIEAGGRHLDEASPIVDVRLAEGIRVHAALPPVALGGAVLSIRFGRGPKPDIGALALGWSTAVRDRVLAAVDQRHTLLVTGATGSGKTTLLAALLAFASPRDRIVVIEDVSELRIDHPHVVQLECRQANLEGAGEVTLQRLVRESLRMRPGRLVVGECRGAELRDLLSALTTGHRGGAATMHAHSLEEVPARLDSLAALAGLTSEQLARQARSAFDLIIHVDHTPGKPREVTLGHFVGTAGGDLVVARI</sequence>